<feature type="compositionally biased region" description="Polar residues" evidence="4">
    <location>
        <begin position="440"/>
        <end position="450"/>
    </location>
</feature>
<dbReference type="PANTHER" id="PTHR34536">
    <property type="entry name" value="DENTIN SIALOPHOSPHOPROTEIN-LIKE PROTEIN"/>
    <property type="match status" value="1"/>
</dbReference>
<evidence type="ECO:0000259" key="5">
    <source>
        <dbReference type="PROSITE" id="PS51858"/>
    </source>
</evidence>
<dbReference type="SMART" id="SM01179">
    <property type="entry name" value="DUF862"/>
    <property type="match status" value="1"/>
</dbReference>
<feature type="region of interest" description="Disordered" evidence="4">
    <location>
        <begin position="440"/>
        <end position="493"/>
    </location>
</feature>
<feature type="region of interest" description="Disordered" evidence="4">
    <location>
        <begin position="797"/>
        <end position="887"/>
    </location>
</feature>
<name>A0ABQ8CEW1_BRANA</name>
<comment type="similarity">
    <text evidence="1">Belongs to the DeSI family.</text>
</comment>
<keyword evidence="2" id="KW-0645">Protease</keyword>
<feature type="region of interest" description="Disordered" evidence="4">
    <location>
        <begin position="566"/>
        <end position="608"/>
    </location>
</feature>
<dbReference type="PANTHER" id="PTHR34536:SF6">
    <property type="entry name" value="DENTIN SIALOPHOSPHOPROTEIN-LIKE PROTEIN"/>
    <property type="match status" value="1"/>
</dbReference>
<feature type="compositionally biased region" description="Polar residues" evidence="4">
    <location>
        <begin position="467"/>
        <end position="480"/>
    </location>
</feature>
<feature type="compositionally biased region" description="Polar residues" evidence="4">
    <location>
        <begin position="394"/>
        <end position="417"/>
    </location>
</feature>
<dbReference type="InterPro" id="IPR008580">
    <property type="entry name" value="PPPDE_dom"/>
</dbReference>
<dbReference type="PROSITE" id="PS51858">
    <property type="entry name" value="PPPDE"/>
    <property type="match status" value="1"/>
</dbReference>
<evidence type="ECO:0000313" key="7">
    <source>
        <dbReference type="Proteomes" id="UP000824890"/>
    </source>
</evidence>
<evidence type="ECO:0000256" key="1">
    <source>
        <dbReference type="ARBA" id="ARBA00008140"/>
    </source>
</evidence>
<keyword evidence="3" id="KW-0378">Hydrolase</keyword>
<gene>
    <name evidence="6" type="ORF">HID58_030075</name>
</gene>
<feature type="compositionally biased region" description="Basic and acidic residues" evidence="4">
    <location>
        <begin position="687"/>
        <end position="717"/>
    </location>
</feature>
<feature type="region of interest" description="Disordered" evidence="4">
    <location>
        <begin position="956"/>
        <end position="991"/>
    </location>
</feature>
<evidence type="ECO:0000256" key="3">
    <source>
        <dbReference type="ARBA" id="ARBA00022801"/>
    </source>
</evidence>
<feature type="compositionally biased region" description="Low complexity" evidence="4">
    <location>
        <begin position="672"/>
        <end position="682"/>
    </location>
</feature>
<comment type="caution">
    <text evidence="6">The sequence shown here is derived from an EMBL/GenBank/DDBJ whole genome shotgun (WGS) entry which is preliminary data.</text>
</comment>
<proteinExistence type="inferred from homology"/>
<protein>
    <recommendedName>
        <fullName evidence="5">PPPDE domain-containing protein</fullName>
    </recommendedName>
</protein>
<feature type="compositionally biased region" description="Acidic residues" evidence="4">
    <location>
        <begin position="595"/>
        <end position="608"/>
    </location>
</feature>
<organism evidence="6 7">
    <name type="scientific">Brassica napus</name>
    <name type="common">Rape</name>
    <dbReference type="NCBI Taxonomy" id="3708"/>
    <lineage>
        <taxon>Eukaryota</taxon>
        <taxon>Viridiplantae</taxon>
        <taxon>Streptophyta</taxon>
        <taxon>Embryophyta</taxon>
        <taxon>Tracheophyta</taxon>
        <taxon>Spermatophyta</taxon>
        <taxon>Magnoliopsida</taxon>
        <taxon>eudicotyledons</taxon>
        <taxon>Gunneridae</taxon>
        <taxon>Pentapetalae</taxon>
        <taxon>rosids</taxon>
        <taxon>malvids</taxon>
        <taxon>Brassicales</taxon>
        <taxon>Brassicaceae</taxon>
        <taxon>Brassiceae</taxon>
        <taxon>Brassica</taxon>
    </lineage>
</organism>
<feature type="compositionally biased region" description="Basic and acidic residues" evidence="4">
    <location>
        <begin position="451"/>
        <end position="463"/>
    </location>
</feature>
<evidence type="ECO:0000256" key="4">
    <source>
        <dbReference type="SAM" id="MobiDB-lite"/>
    </source>
</evidence>
<feature type="compositionally biased region" description="Basic residues" evidence="4">
    <location>
        <begin position="235"/>
        <end position="250"/>
    </location>
</feature>
<feature type="compositionally biased region" description="Basic and acidic residues" evidence="4">
    <location>
        <begin position="482"/>
        <end position="493"/>
    </location>
</feature>
<evidence type="ECO:0000256" key="2">
    <source>
        <dbReference type="ARBA" id="ARBA00022670"/>
    </source>
</evidence>
<feature type="domain" description="PPPDE" evidence="5">
    <location>
        <begin position="2"/>
        <end position="166"/>
    </location>
</feature>
<dbReference type="Gene3D" id="3.90.1720.30">
    <property type="entry name" value="PPPDE domains"/>
    <property type="match status" value="1"/>
</dbReference>
<feature type="region of interest" description="Disordered" evidence="4">
    <location>
        <begin position="201"/>
        <end position="275"/>
    </location>
</feature>
<evidence type="ECO:0000313" key="6">
    <source>
        <dbReference type="EMBL" id="KAH0915629.1"/>
    </source>
</evidence>
<dbReference type="Pfam" id="PF05903">
    <property type="entry name" value="Peptidase_C97"/>
    <property type="match status" value="1"/>
</dbReference>
<feature type="region of interest" description="Disordered" evidence="4">
    <location>
        <begin position="391"/>
        <end position="428"/>
    </location>
</feature>
<accession>A0ABQ8CEW1</accession>
<sequence length="1046" mass="117955">MREVVVHIYDATNSGSEEIDNRFHKDGIGPVVVGGGGGGGVFHSAIQVIIVSSDVSLYLLRLLCMDLVYGDDEWSFGYYCEQASRVFSCPSTKNPMYTYREKIILGKTDCSIFTVDQILRDLTREWSEYTYDLFSKNCNHFCDVLCDRLGVPKLPGWVNRFAHAGDTALGVAVDTTMPVKEAKTELVLTSKVANRFFSDVSSDVTNSSNGPPQRPGTSNKSDNGKMKMQGSWKMVAKRSRSSTKRAKKQVARSQDIEAEYKSATSTSAEGDSGSEKLGVSVLGQHFAERVEHVPLKKRRFMVPSPSPLNRSFARDEDSQLRAQIKHSLPVSRLNPNLMGGKTSKVSDDKPDCGGHDFFGIKILAEVACSSGMSSEITSAVDRQLVEHVREQDALTFSPNDSSTGTVDVSGKDTTIVSSDKGGEGKSKIVVPQNALVDTLGNASAADQSESSTDRPRENLEAGDSRNLAPQSEPATVSENVSGDDRTGKSKNSECLTDDRLHWDLNLPTDAWGQPCDVVDETSRRYSDGEVTESITESRHVEGSKDYSTGLIASDVCMNSQLLSGPSAEESVRNGKECQSGYDSQFEDGELREPYPWEENEGDSEDVEQVDYGSEPENERLYSLAESNENKLEDIKKEILAETKCGAVKCKSSDVHEGNNDVEKHVVVCMNNSHSKGSSPSRSFRSKQFRESPSHEPIRRRRPDSYEELSERDVGPNKFVGRERTEMRMQNRSPRRRQFSGWDSRRRFSPPIYKDGEYRFRRQAVVEDRVMLSGFDQPGPSPGSHGYVRRHFSNEGYQGRFRRFPDGNGNRDFRDANRSFPPGEANDYPSRMHINRMNGRRERRNSPPVFRRLHDPQSRSRSRSRSPVSWNGRNRSPQGFRGEENRMERVRFPFQKRFPLNQETGFMLQQRNQRNSRCFDGRNNDGGWENHHHNNLRGRTGRMFRSEQRFDNNMRRVNSENNSNFRPYVRHNNNNRRFGDGDGGGSRGEGFKYEGAEEKNESMYEMVHRAQVMEEDGGRLRLDGEQLDTLVSNDNKKKNEASLTNRI</sequence>
<dbReference type="EMBL" id="JAGKQM010000008">
    <property type="protein sequence ID" value="KAH0915629.1"/>
    <property type="molecule type" value="Genomic_DNA"/>
</dbReference>
<dbReference type="Proteomes" id="UP000824890">
    <property type="component" value="Unassembled WGS sequence"/>
</dbReference>
<dbReference type="InterPro" id="IPR042266">
    <property type="entry name" value="PPPDE_sf"/>
</dbReference>
<reference evidence="6 7" key="1">
    <citation type="submission" date="2021-05" db="EMBL/GenBank/DDBJ databases">
        <title>Genome Assembly of Synthetic Allotetraploid Brassica napus Reveals Homoeologous Exchanges between Subgenomes.</title>
        <authorList>
            <person name="Davis J.T."/>
        </authorList>
    </citation>
    <scope>NUCLEOTIDE SEQUENCE [LARGE SCALE GENOMIC DNA]</scope>
    <source>
        <strain evidence="7">cv. Da-Ae</strain>
        <tissue evidence="6">Seedling</tissue>
    </source>
</reference>
<feature type="compositionally biased region" description="Basic and acidic residues" evidence="4">
    <location>
        <begin position="802"/>
        <end position="816"/>
    </location>
</feature>
<feature type="region of interest" description="Disordered" evidence="4">
    <location>
        <begin position="671"/>
        <end position="717"/>
    </location>
</feature>
<keyword evidence="7" id="KW-1185">Reference proteome</keyword>
<feature type="compositionally biased region" description="Polar residues" evidence="4">
    <location>
        <begin position="866"/>
        <end position="876"/>
    </location>
</feature>